<dbReference type="PRINTS" id="PR00834">
    <property type="entry name" value="PROTEASES2C"/>
</dbReference>
<dbReference type="SUPFAM" id="SSF50494">
    <property type="entry name" value="Trypsin-like serine proteases"/>
    <property type="match status" value="1"/>
</dbReference>
<dbReference type="GO" id="GO:0004252">
    <property type="term" value="F:serine-type endopeptidase activity"/>
    <property type="evidence" value="ECO:0007669"/>
    <property type="project" value="InterPro"/>
</dbReference>
<dbReference type="RefSeq" id="WP_207683139.1">
    <property type="nucleotide sequence ID" value="NZ_CP061800.1"/>
</dbReference>
<protein>
    <submittedName>
        <fullName evidence="2">Peptidase domain-containing protein</fullName>
    </submittedName>
</protein>
<dbReference type="InterPro" id="IPR001940">
    <property type="entry name" value="Peptidase_S1C"/>
</dbReference>
<dbReference type="PANTHER" id="PTHR22939:SF129">
    <property type="entry name" value="SERINE PROTEASE HTRA2, MITOCHONDRIAL"/>
    <property type="match status" value="1"/>
</dbReference>
<name>A0A975BMM9_9BACT</name>
<dbReference type="Pfam" id="PF13365">
    <property type="entry name" value="Trypsin_2"/>
    <property type="match status" value="1"/>
</dbReference>
<dbReference type="EMBL" id="CP061800">
    <property type="protein sequence ID" value="QTA88321.1"/>
    <property type="molecule type" value="Genomic_DNA"/>
</dbReference>
<evidence type="ECO:0000256" key="1">
    <source>
        <dbReference type="SAM" id="MobiDB-lite"/>
    </source>
</evidence>
<organism evidence="2 3">
    <name type="scientific">Desulfonema magnum</name>
    <dbReference type="NCBI Taxonomy" id="45655"/>
    <lineage>
        <taxon>Bacteria</taxon>
        <taxon>Pseudomonadati</taxon>
        <taxon>Thermodesulfobacteriota</taxon>
        <taxon>Desulfobacteria</taxon>
        <taxon>Desulfobacterales</taxon>
        <taxon>Desulfococcaceae</taxon>
        <taxon>Desulfonema</taxon>
    </lineage>
</organism>
<reference evidence="2" key="1">
    <citation type="journal article" date="2021" name="Microb. Physiol.">
        <title>Proteogenomic Insights into the Physiology of Marine, Sulfate-Reducing, Filamentous Desulfonema limicola and Desulfonema magnum.</title>
        <authorList>
            <person name="Schnaars V."/>
            <person name="Wohlbrand L."/>
            <person name="Scheve S."/>
            <person name="Hinrichs C."/>
            <person name="Reinhardt R."/>
            <person name="Rabus R."/>
        </authorList>
    </citation>
    <scope>NUCLEOTIDE SEQUENCE</scope>
    <source>
        <strain evidence="2">4be13</strain>
    </source>
</reference>
<accession>A0A975BMM9</accession>
<feature type="compositionally biased region" description="Polar residues" evidence="1">
    <location>
        <begin position="275"/>
        <end position="284"/>
    </location>
</feature>
<gene>
    <name evidence="2" type="ORF">dnm_043640</name>
</gene>
<feature type="region of interest" description="Disordered" evidence="1">
    <location>
        <begin position="275"/>
        <end position="301"/>
    </location>
</feature>
<feature type="compositionally biased region" description="Basic and acidic residues" evidence="1">
    <location>
        <begin position="285"/>
        <end position="298"/>
    </location>
</feature>
<keyword evidence="3" id="KW-1185">Reference proteome</keyword>
<dbReference type="AlphaFoldDB" id="A0A975BMM9"/>
<dbReference type="InterPro" id="IPR043504">
    <property type="entry name" value="Peptidase_S1_PA_chymotrypsin"/>
</dbReference>
<dbReference type="Gene3D" id="2.40.10.10">
    <property type="entry name" value="Trypsin-like serine proteases"/>
    <property type="match status" value="2"/>
</dbReference>
<dbReference type="PANTHER" id="PTHR22939">
    <property type="entry name" value="SERINE PROTEASE FAMILY S1C HTRA-RELATED"/>
    <property type="match status" value="1"/>
</dbReference>
<dbReference type="GO" id="GO:0006508">
    <property type="term" value="P:proteolysis"/>
    <property type="evidence" value="ECO:0007669"/>
    <property type="project" value="InterPro"/>
</dbReference>
<evidence type="ECO:0000313" key="2">
    <source>
        <dbReference type="EMBL" id="QTA88321.1"/>
    </source>
</evidence>
<sequence length="312" mass="34142">MCKTIVRYVLIILALGVSLSDAHEIYLKDGRTIKTKNCWEENGLVRYERYGGILSIKEELVEKIIYEASAFIGSVTEEQAVLRKQRTDTLASDEIFRICKPAVVVIKCGRGQGAGFFVSSRGHILTNFHVIRPNAPISVYLSSGREYTGGVISSTEQPDVALLKISESDLPYLALEKSLLSENAVGKKVFAVGNPLGLKFSISGGIISQIRNIDTVKYVQTDTKINPGNSGGPLIDTHGNVVGMNTFKIRGGTGLNFAISSDYLYNWVQQYSENPSTVPRFSGSQKRELTRGGEDSREGGGIIIVPFPFPSR</sequence>
<dbReference type="KEGG" id="dmm:dnm_043640"/>
<evidence type="ECO:0000313" key="3">
    <source>
        <dbReference type="Proteomes" id="UP000663722"/>
    </source>
</evidence>
<dbReference type="Proteomes" id="UP000663722">
    <property type="component" value="Chromosome"/>
</dbReference>
<dbReference type="InterPro" id="IPR009003">
    <property type="entry name" value="Peptidase_S1_PA"/>
</dbReference>
<proteinExistence type="predicted"/>